<dbReference type="GO" id="GO:0043531">
    <property type="term" value="F:ADP binding"/>
    <property type="evidence" value="ECO:0007669"/>
    <property type="project" value="InterPro"/>
</dbReference>
<protein>
    <submittedName>
        <fullName evidence="11">Putative disease resistance RPP13-like protein 1</fullName>
    </submittedName>
</protein>
<feature type="chain" id="PRO_5025641917" evidence="6">
    <location>
        <begin position="20"/>
        <end position="1368"/>
    </location>
</feature>
<evidence type="ECO:0000256" key="5">
    <source>
        <dbReference type="ARBA" id="ARBA00022840"/>
    </source>
</evidence>
<dbReference type="Pfam" id="PF25019">
    <property type="entry name" value="LRR_R13L1-DRL21"/>
    <property type="match status" value="1"/>
</dbReference>
<keyword evidence="3" id="KW-0547">Nucleotide-binding</keyword>
<feature type="domain" description="NB-ARC" evidence="7">
    <location>
        <begin position="176"/>
        <end position="345"/>
    </location>
</feature>
<keyword evidence="12" id="KW-1185">Reference proteome</keyword>
<evidence type="ECO:0000313" key="12">
    <source>
        <dbReference type="Proteomes" id="UP000516437"/>
    </source>
</evidence>
<dbReference type="Pfam" id="PF18052">
    <property type="entry name" value="Rx_N"/>
    <property type="match status" value="1"/>
</dbReference>
<evidence type="ECO:0000256" key="4">
    <source>
        <dbReference type="ARBA" id="ARBA00022821"/>
    </source>
</evidence>
<dbReference type="InterPro" id="IPR056789">
    <property type="entry name" value="LRR_R13L1-DRL21"/>
</dbReference>
<feature type="domain" description="Disease resistance protein winged helix" evidence="9">
    <location>
        <begin position="431"/>
        <end position="498"/>
    </location>
</feature>
<dbReference type="InterPro" id="IPR042197">
    <property type="entry name" value="Apaf_helical"/>
</dbReference>
<comment type="caution">
    <text evidence="11">The sequence shown here is derived from an EMBL/GenBank/DDBJ whole genome shotgun (WGS) entry which is preliminary data.</text>
</comment>
<proteinExistence type="predicted"/>
<dbReference type="FunFam" id="3.40.50.300:FF:001091">
    <property type="entry name" value="Probable disease resistance protein At1g61300"/>
    <property type="match status" value="1"/>
</dbReference>
<dbReference type="SUPFAM" id="SSF52058">
    <property type="entry name" value="L domain-like"/>
    <property type="match status" value="2"/>
</dbReference>
<sequence length="1368" mass="153889">MAGALVGGAFLSAFLQVLFDRIASPEVVDFFRGQKLNYGLLQKLEIALLSVNAVLDDAEEKQVTKPAVKDWLDRLKDAVYDAEDILDVVATEALQRKLDAECQTTTRKVRNSIAAFLDPFVKEIEPKVKEVLGRLEYLAKQKDLIGLREAMVENSPDRLPTTSLVDESEICGRDEDREAIINLLLSDDASDNGMDVISLVGMGGIGKTTLAQLVFNDSRVKKHFNLHAWICVSNEFDIFQVTKKILETITSSTCDTEDLNRVQVSLKENLVGKKFLLVLDDVWNKSYADWEVLSNPLKSTAHGSRILITTRDDNVASVMRSNATHCLKGLSEADCWLLFAKHAFHYLNSGAHPQLEILGRKIVEKCRGLPLAVKTTGALLRSKMNVDEWDKILKSELWDLPIEETNILPALRLSYKYLPSYLKRCFVYCSIFPKGYAFGKDQLVLLWMAEGFLQQYDNKTMEEVGDEYFLALASRSLFQQSSGSKSHFVMHDLINDLARFIAGQHILRLEVDRSHGSVKKTRHLSYSKTTFETYKKFEALYEAKSLRTFLPLELSLECNYFLTKKVPRDLLPRLRCLRVLSLCHYKNLTELPRSIGKSKQLRYLDISFTAVRRLPDSICKLCNLQTLKLSGCEYLTVLPRDMHKLINLRHLDLTRTGIKEIPLQLSKLKCLQSLTKFIIGEHDASCTELGKLKNLRGTLCISELQNVVFPMHASLKDNKYLEELVLEWNVFHTNISESQITVLDSLQPHNNLKSLIIDCYSGKSFPDWVGYHSFSNIVSLHLKNCRFCCTLPPLGQLPSLQDLSIVGFASVVTVGPESYGSDSSSLKPFRALKVLRFEQMLKWEKWFPFGAENEGEVFSHLGELYLGRCPKLTGGLPVHLPSLAKLEMIGCDEVLLKELPNTMQKLRVEGFEALESLPGGLLESNSGLQELSISGCCCLKALPSSGLPLTLTMLVVMDCWEFELPLCLDYSSLKSLVLVNSCDSLVSFPLDLFPKLSALEICGGNNLESLTASEHDLVILQISIAHCPKFESFPEGGLHASNLTQLWVDHCGSLRSLPDMMHVLLPSLQYLYMNKCPEVESFPEGGLPSNLNSIIIDNCEKLFASRMRWGLQRLPSVHYLFIGGESGEVESFPEAELLPTSLTDLRVAGFPNLRSLDKKGLQHLTSLELLEIHMCPKIKSMPEEGLPASLSLLRIHKCPLLKQQLQRKKGKEWRKIAHRMLCHLVSRFKDDSRQNFLKVIFADYEGAMTKLLAKLSDAKAVGLEDALPSGENNCNKNERIQESSDPKFDAGDYNRVIALMVTDNRAQDFSISTKEKDTVQDAFSQQGKSLQLEETDAEPEKVRSGVIKKPQFSLLIMGRMSLSPQPRG</sequence>
<feature type="domain" description="Disease resistance N-terminal" evidence="8">
    <location>
        <begin position="10"/>
        <end position="103"/>
    </location>
</feature>
<keyword evidence="5" id="KW-0067">ATP-binding</keyword>
<evidence type="ECO:0000259" key="9">
    <source>
        <dbReference type="Pfam" id="PF23559"/>
    </source>
</evidence>
<accession>A0A6A1WJH2</accession>
<evidence type="ECO:0000256" key="1">
    <source>
        <dbReference type="ARBA" id="ARBA00022614"/>
    </source>
</evidence>
<dbReference type="GO" id="GO:0005524">
    <property type="term" value="F:ATP binding"/>
    <property type="evidence" value="ECO:0007669"/>
    <property type="project" value="UniProtKB-KW"/>
</dbReference>
<dbReference type="PANTHER" id="PTHR36766:SF40">
    <property type="entry name" value="DISEASE RESISTANCE PROTEIN RGA3"/>
    <property type="match status" value="1"/>
</dbReference>
<evidence type="ECO:0000259" key="10">
    <source>
        <dbReference type="Pfam" id="PF25019"/>
    </source>
</evidence>
<evidence type="ECO:0000259" key="7">
    <source>
        <dbReference type="Pfam" id="PF00931"/>
    </source>
</evidence>
<evidence type="ECO:0000256" key="6">
    <source>
        <dbReference type="SAM" id="SignalP"/>
    </source>
</evidence>
<dbReference type="InterPro" id="IPR041118">
    <property type="entry name" value="Rx_N"/>
</dbReference>
<dbReference type="PANTHER" id="PTHR36766">
    <property type="entry name" value="PLANT BROAD-SPECTRUM MILDEW RESISTANCE PROTEIN RPW8"/>
    <property type="match status" value="1"/>
</dbReference>
<keyword evidence="6" id="KW-0732">Signal</keyword>
<dbReference type="FunFam" id="1.10.10.10:FF:000322">
    <property type="entry name" value="Probable disease resistance protein At1g63360"/>
    <property type="match status" value="1"/>
</dbReference>
<dbReference type="GO" id="GO:0006952">
    <property type="term" value="P:defense response"/>
    <property type="evidence" value="ECO:0007669"/>
    <property type="project" value="UniProtKB-KW"/>
</dbReference>
<dbReference type="InterPro" id="IPR058922">
    <property type="entry name" value="WHD_DRP"/>
</dbReference>
<dbReference type="Proteomes" id="UP000516437">
    <property type="component" value="Chromosome 1"/>
</dbReference>
<gene>
    <name evidence="11" type="ORF">CJ030_MR1G013991</name>
</gene>
<evidence type="ECO:0000256" key="2">
    <source>
        <dbReference type="ARBA" id="ARBA00022737"/>
    </source>
</evidence>
<dbReference type="SUPFAM" id="SSF52540">
    <property type="entry name" value="P-loop containing nucleoside triphosphate hydrolases"/>
    <property type="match status" value="1"/>
</dbReference>
<keyword evidence="2" id="KW-0677">Repeat</keyword>
<dbReference type="InterPro" id="IPR027417">
    <property type="entry name" value="P-loop_NTPase"/>
</dbReference>
<keyword evidence="1" id="KW-0433">Leucine-rich repeat</keyword>
<feature type="signal peptide" evidence="6">
    <location>
        <begin position="1"/>
        <end position="19"/>
    </location>
</feature>
<reference evidence="11 12" key="1">
    <citation type="journal article" date="2019" name="Plant Biotechnol. J.">
        <title>The red bayberry genome and genetic basis of sex determination.</title>
        <authorList>
            <person name="Jia H.M."/>
            <person name="Jia H.J."/>
            <person name="Cai Q.L."/>
            <person name="Wang Y."/>
            <person name="Zhao H.B."/>
            <person name="Yang W.F."/>
            <person name="Wang G.Y."/>
            <person name="Li Y.H."/>
            <person name="Zhan D.L."/>
            <person name="Shen Y.T."/>
            <person name="Niu Q.F."/>
            <person name="Chang L."/>
            <person name="Qiu J."/>
            <person name="Zhao L."/>
            <person name="Xie H.B."/>
            <person name="Fu W.Y."/>
            <person name="Jin J."/>
            <person name="Li X.W."/>
            <person name="Jiao Y."/>
            <person name="Zhou C.C."/>
            <person name="Tu T."/>
            <person name="Chai C.Y."/>
            <person name="Gao J.L."/>
            <person name="Fan L.J."/>
            <person name="van de Weg E."/>
            <person name="Wang J.Y."/>
            <person name="Gao Z.S."/>
        </authorList>
    </citation>
    <scope>NUCLEOTIDE SEQUENCE [LARGE SCALE GENOMIC DNA]</scope>
    <source>
        <tissue evidence="11">Leaves</tissue>
    </source>
</reference>
<dbReference type="Gene3D" id="3.40.50.300">
    <property type="entry name" value="P-loop containing nucleotide triphosphate hydrolases"/>
    <property type="match status" value="1"/>
</dbReference>
<keyword evidence="4" id="KW-0611">Plant defense</keyword>
<dbReference type="InterPro" id="IPR002182">
    <property type="entry name" value="NB-ARC"/>
</dbReference>
<dbReference type="EMBL" id="RXIC02000019">
    <property type="protein sequence ID" value="KAB1224953.1"/>
    <property type="molecule type" value="Genomic_DNA"/>
</dbReference>
<dbReference type="GO" id="GO:0051707">
    <property type="term" value="P:response to other organism"/>
    <property type="evidence" value="ECO:0007669"/>
    <property type="project" value="UniProtKB-ARBA"/>
</dbReference>
<dbReference type="Gene3D" id="1.20.5.4130">
    <property type="match status" value="1"/>
</dbReference>
<dbReference type="Gene3D" id="3.80.10.10">
    <property type="entry name" value="Ribonuclease Inhibitor"/>
    <property type="match status" value="3"/>
</dbReference>
<dbReference type="InterPro" id="IPR032675">
    <property type="entry name" value="LRR_dom_sf"/>
</dbReference>
<dbReference type="Gene3D" id="1.10.8.430">
    <property type="entry name" value="Helical domain of apoptotic protease-activating factors"/>
    <property type="match status" value="1"/>
</dbReference>
<dbReference type="Pfam" id="PF00931">
    <property type="entry name" value="NB-ARC"/>
    <property type="match status" value="1"/>
</dbReference>
<dbReference type="Pfam" id="PF23559">
    <property type="entry name" value="WHD_DRP"/>
    <property type="match status" value="1"/>
</dbReference>
<organism evidence="11 12">
    <name type="scientific">Morella rubra</name>
    <name type="common">Chinese bayberry</name>
    <dbReference type="NCBI Taxonomy" id="262757"/>
    <lineage>
        <taxon>Eukaryota</taxon>
        <taxon>Viridiplantae</taxon>
        <taxon>Streptophyta</taxon>
        <taxon>Embryophyta</taxon>
        <taxon>Tracheophyta</taxon>
        <taxon>Spermatophyta</taxon>
        <taxon>Magnoliopsida</taxon>
        <taxon>eudicotyledons</taxon>
        <taxon>Gunneridae</taxon>
        <taxon>Pentapetalae</taxon>
        <taxon>rosids</taxon>
        <taxon>fabids</taxon>
        <taxon>Fagales</taxon>
        <taxon>Myricaceae</taxon>
        <taxon>Morella</taxon>
    </lineage>
</organism>
<dbReference type="PRINTS" id="PR00364">
    <property type="entry name" value="DISEASERSIST"/>
</dbReference>
<evidence type="ECO:0000256" key="3">
    <source>
        <dbReference type="ARBA" id="ARBA00022741"/>
    </source>
</evidence>
<evidence type="ECO:0000313" key="11">
    <source>
        <dbReference type="EMBL" id="KAB1224953.1"/>
    </source>
</evidence>
<evidence type="ECO:0000259" key="8">
    <source>
        <dbReference type="Pfam" id="PF18052"/>
    </source>
</evidence>
<dbReference type="OrthoDB" id="1896560at2759"/>
<dbReference type="Gene3D" id="1.10.10.10">
    <property type="entry name" value="Winged helix-like DNA-binding domain superfamily/Winged helix DNA-binding domain"/>
    <property type="match status" value="1"/>
</dbReference>
<feature type="domain" description="R13L1/DRL21-like LRR repeat region" evidence="10">
    <location>
        <begin position="687"/>
        <end position="807"/>
    </location>
</feature>
<dbReference type="InterPro" id="IPR036388">
    <property type="entry name" value="WH-like_DNA-bd_sf"/>
</dbReference>
<name>A0A6A1WJH2_9ROSI</name>